<protein>
    <recommendedName>
        <fullName evidence="3">DUF5050 domain-containing protein</fullName>
    </recommendedName>
</protein>
<name>A0A150PPG0_SORCE</name>
<dbReference type="SUPFAM" id="SSF63829">
    <property type="entry name" value="Calcium-dependent phosphotriesterase"/>
    <property type="match status" value="1"/>
</dbReference>
<dbReference type="Proteomes" id="UP000075420">
    <property type="component" value="Unassembled WGS sequence"/>
</dbReference>
<evidence type="ECO:0008006" key="3">
    <source>
        <dbReference type="Google" id="ProtNLM"/>
    </source>
</evidence>
<dbReference type="AlphaFoldDB" id="A0A150PPG0"/>
<reference evidence="1 2" key="1">
    <citation type="submission" date="2014-02" db="EMBL/GenBank/DDBJ databases">
        <title>The small core and large imbalanced accessory genome model reveals a collaborative survival strategy of Sorangium cellulosum strains in nature.</title>
        <authorList>
            <person name="Han K."/>
            <person name="Peng R."/>
            <person name="Blom J."/>
            <person name="Li Y.-Z."/>
        </authorList>
    </citation>
    <scope>NUCLEOTIDE SEQUENCE [LARGE SCALE GENOMIC DNA]</scope>
    <source>
        <strain evidence="1 2">So0157-25</strain>
    </source>
</reference>
<comment type="caution">
    <text evidence="1">The sequence shown here is derived from an EMBL/GenBank/DDBJ whole genome shotgun (WGS) entry which is preliminary data.</text>
</comment>
<dbReference type="EMBL" id="JELY01000992">
    <property type="protein sequence ID" value="KYF57318.1"/>
    <property type="molecule type" value="Genomic_DNA"/>
</dbReference>
<dbReference type="Gene3D" id="2.120.10.30">
    <property type="entry name" value="TolB, C-terminal domain"/>
    <property type="match status" value="1"/>
</dbReference>
<sequence>CVPGRSCLGGECKEGRCTPVVLTTTVLEAHQTIGIVVDGDGADGRVLWGSGYGGSVFATTKAAKEAGGSTRPLVVLDSLVTMLARDGSSLFITDWSSSDVLRVPLQGNVTVPRVASAEGAARAWKPVAGDGWVYWVTEAPQQDEAPDAPDAPHRIWAARGDQTDQTGLPVLDRDAYVGGLALDATHLYWSEMELGAQQISVQRMALGQPSEPEQVASIRVGGGERPGDITVRDRIYWVAAGDIYAADKDGSGAGVLAAAGYPTSILADSTFVYWFAAGGEQLRRVRTSGGAPEVLADTPDAQGAAQDCRAIYWTTAGSDASPPSVRMLAK</sequence>
<feature type="non-terminal residue" evidence="1">
    <location>
        <position position="1"/>
    </location>
</feature>
<organism evidence="1 2">
    <name type="scientific">Sorangium cellulosum</name>
    <name type="common">Polyangium cellulosum</name>
    <dbReference type="NCBI Taxonomy" id="56"/>
    <lineage>
        <taxon>Bacteria</taxon>
        <taxon>Pseudomonadati</taxon>
        <taxon>Myxococcota</taxon>
        <taxon>Polyangia</taxon>
        <taxon>Polyangiales</taxon>
        <taxon>Polyangiaceae</taxon>
        <taxon>Sorangium</taxon>
    </lineage>
</organism>
<evidence type="ECO:0000313" key="1">
    <source>
        <dbReference type="EMBL" id="KYF57318.1"/>
    </source>
</evidence>
<proteinExistence type="predicted"/>
<dbReference type="InterPro" id="IPR011042">
    <property type="entry name" value="6-blade_b-propeller_TolB-like"/>
</dbReference>
<evidence type="ECO:0000313" key="2">
    <source>
        <dbReference type="Proteomes" id="UP000075420"/>
    </source>
</evidence>
<accession>A0A150PPG0</accession>
<gene>
    <name evidence="1" type="ORF">BE08_37695</name>
</gene>